<keyword evidence="2" id="KW-1185">Reference proteome</keyword>
<dbReference type="EMBL" id="KZ309536">
    <property type="protein sequence ID" value="KAG8239165.1"/>
    <property type="molecule type" value="Genomic_DNA"/>
</dbReference>
<protein>
    <recommendedName>
        <fullName evidence="3">Protein ALP1-like</fullName>
    </recommendedName>
</protein>
<dbReference type="AlphaFoldDB" id="A0A8K0P7Q6"/>
<reference evidence="1" key="1">
    <citation type="submission" date="2013-04" db="EMBL/GenBank/DDBJ databases">
        <authorList>
            <person name="Qu J."/>
            <person name="Murali S.C."/>
            <person name="Bandaranaike D."/>
            <person name="Bellair M."/>
            <person name="Blankenburg K."/>
            <person name="Chao H."/>
            <person name="Dinh H."/>
            <person name="Doddapaneni H."/>
            <person name="Downs B."/>
            <person name="Dugan-Rocha S."/>
            <person name="Elkadiri S."/>
            <person name="Gnanaolivu R.D."/>
            <person name="Hernandez B."/>
            <person name="Javaid M."/>
            <person name="Jayaseelan J.C."/>
            <person name="Lee S."/>
            <person name="Li M."/>
            <person name="Ming W."/>
            <person name="Munidasa M."/>
            <person name="Muniz J."/>
            <person name="Nguyen L."/>
            <person name="Ongeri F."/>
            <person name="Osuji N."/>
            <person name="Pu L.-L."/>
            <person name="Puazo M."/>
            <person name="Qu C."/>
            <person name="Quiroz J."/>
            <person name="Raj R."/>
            <person name="Weissenberger G."/>
            <person name="Xin Y."/>
            <person name="Zou X."/>
            <person name="Han Y."/>
            <person name="Richards S."/>
            <person name="Worley K."/>
            <person name="Muzny D."/>
            <person name="Gibbs R."/>
        </authorList>
    </citation>
    <scope>NUCLEOTIDE SEQUENCE</scope>
    <source>
        <strain evidence="1">Sampled in the wild</strain>
    </source>
</reference>
<organism evidence="1 2">
    <name type="scientific">Ladona fulva</name>
    <name type="common">Scarce chaser dragonfly</name>
    <name type="synonym">Libellula fulva</name>
    <dbReference type="NCBI Taxonomy" id="123851"/>
    <lineage>
        <taxon>Eukaryota</taxon>
        <taxon>Metazoa</taxon>
        <taxon>Ecdysozoa</taxon>
        <taxon>Arthropoda</taxon>
        <taxon>Hexapoda</taxon>
        <taxon>Insecta</taxon>
        <taxon>Pterygota</taxon>
        <taxon>Palaeoptera</taxon>
        <taxon>Odonata</taxon>
        <taxon>Epiprocta</taxon>
        <taxon>Anisoptera</taxon>
        <taxon>Libelluloidea</taxon>
        <taxon>Libellulidae</taxon>
        <taxon>Ladona</taxon>
    </lineage>
</organism>
<evidence type="ECO:0000313" key="1">
    <source>
        <dbReference type="EMBL" id="KAG8239165.1"/>
    </source>
</evidence>
<dbReference type="Proteomes" id="UP000792457">
    <property type="component" value="Unassembled WGS sequence"/>
</dbReference>
<dbReference type="OrthoDB" id="6581217at2759"/>
<name>A0A8K0P7Q6_LADFU</name>
<comment type="caution">
    <text evidence="1">The sequence shown here is derived from an EMBL/GenBank/DDBJ whole genome shotgun (WGS) entry which is preliminary data.</text>
</comment>
<gene>
    <name evidence="1" type="ORF">J437_LFUL018653</name>
</gene>
<sequence length="114" mass="13336">MSASEDEDALAFLNLVNLVTYSDRSKRRFWVHPFWRANVKKCGAFNVFKELNMYQEKFQSFYRMRKETFQLLLRKIEPAISKTHDYKTRTLGRNKSFLGNVPPALESPVGAQKG</sequence>
<proteinExistence type="predicted"/>
<reference evidence="1" key="2">
    <citation type="submission" date="2017-10" db="EMBL/GenBank/DDBJ databases">
        <title>Ladona fulva Genome sequencing and assembly.</title>
        <authorList>
            <person name="Murali S."/>
            <person name="Richards S."/>
            <person name="Bandaranaike D."/>
            <person name="Bellair M."/>
            <person name="Blankenburg K."/>
            <person name="Chao H."/>
            <person name="Dinh H."/>
            <person name="Doddapaneni H."/>
            <person name="Dugan-Rocha S."/>
            <person name="Elkadiri S."/>
            <person name="Gnanaolivu R."/>
            <person name="Hernandez B."/>
            <person name="Skinner E."/>
            <person name="Javaid M."/>
            <person name="Lee S."/>
            <person name="Li M."/>
            <person name="Ming W."/>
            <person name="Munidasa M."/>
            <person name="Muniz J."/>
            <person name="Nguyen L."/>
            <person name="Hughes D."/>
            <person name="Osuji N."/>
            <person name="Pu L.-L."/>
            <person name="Puazo M."/>
            <person name="Qu C."/>
            <person name="Quiroz J."/>
            <person name="Raj R."/>
            <person name="Weissenberger G."/>
            <person name="Xin Y."/>
            <person name="Zou X."/>
            <person name="Han Y."/>
            <person name="Worley K."/>
            <person name="Muzny D."/>
            <person name="Gibbs R."/>
        </authorList>
    </citation>
    <scope>NUCLEOTIDE SEQUENCE</scope>
    <source>
        <strain evidence="1">Sampled in the wild</strain>
    </source>
</reference>
<evidence type="ECO:0000313" key="2">
    <source>
        <dbReference type="Proteomes" id="UP000792457"/>
    </source>
</evidence>
<evidence type="ECO:0008006" key="3">
    <source>
        <dbReference type="Google" id="ProtNLM"/>
    </source>
</evidence>
<accession>A0A8K0P7Q6</accession>